<feature type="domain" description="AB hydrolase-1" evidence="2">
    <location>
        <begin position="70"/>
        <end position="393"/>
    </location>
</feature>
<dbReference type="SUPFAM" id="SSF53474">
    <property type="entry name" value="alpha/beta-Hydrolases"/>
    <property type="match status" value="1"/>
</dbReference>
<evidence type="ECO:0000313" key="3">
    <source>
        <dbReference type="EMBL" id="KAL3761582.1"/>
    </source>
</evidence>
<evidence type="ECO:0000259" key="2">
    <source>
        <dbReference type="Pfam" id="PF12697"/>
    </source>
</evidence>
<evidence type="ECO:0000256" key="1">
    <source>
        <dbReference type="ARBA" id="ARBA00038097"/>
    </source>
</evidence>
<dbReference type="Gene3D" id="3.40.50.1820">
    <property type="entry name" value="alpha/beta hydrolase"/>
    <property type="match status" value="1"/>
</dbReference>
<dbReference type="PANTHER" id="PTHR42886">
    <property type="entry name" value="RE40534P-RELATED"/>
    <property type="match status" value="1"/>
</dbReference>
<dbReference type="InterPro" id="IPR029058">
    <property type="entry name" value="AB_hydrolase_fold"/>
</dbReference>
<keyword evidence="4" id="KW-1185">Reference proteome</keyword>
<comment type="caution">
    <text evidence="3">The sequence shown here is derived from an EMBL/GenBank/DDBJ whole genome shotgun (WGS) entry which is preliminary data.</text>
</comment>
<dbReference type="Proteomes" id="UP001530293">
    <property type="component" value="Unassembled WGS sequence"/>
</dbReference>
<dbReference type="AlphaFoldDB" id="A0ABD3MDB1"/>
<dbReference type="EMBL" id="JALLBG020000148">
    <property type="protein sequence ID" value="KAL3761582.1"/>
    <property type="molecule type" value="Genomic_DNA"/>
</dbReference>
<proteinExistence type="inferred from homology"/>
<sequence>MWWFVRKWWTESDPSLLLHSENRLLSSLVNHPFRKPDEIISDDKHAGLNLVEFRARHAEATAPNSSLPTIVMAHGFGSGLSFFYRNIDHLLNSGKVKRVILVDWLGMGGSTRLPSGQSPIRSIFSNLFTSSPDVFPHLNFFLDPFDSLLRDKNLFVPGEPIWLVGHSLGGYLAAKYVMRIHEEEKSTSNSMPQQPNITKLVLASPVGFQPLPSPHELVPLPFALRLFKALWIANWTPQAIVRLMGSSRGKRSVKHVLHRRIPHLNVNSVTDDGQSELDLLSEYLYHITVAPASGEYAMNSLLEPSANKNGIGIFALESLGSGSMADAISTKHRSSSLESIKVLYGDHDWMKFHEPMARQEMQEILSKCSIRSSVQIVPNAGHHLYLDNPDIFNRQILED</sequence>
<reference evidence="3 4" key="1">
    <citation type="submission" date="2024-10" db="EMBL/GenBank/DDBJ databases">
        <title>Updated reference genomes for cyclostephanoid diatoms.</title>
        <authorList>
            <person name="Roberts W.R."/>
            <person name="Alverson A.J."/>
        </authorList>
    </citation>
    <scope>NUCLEOTIDE SEQUENCE [LARGE SCALE GENOMIC DNA]</scope>
    <source>
        <strain evidence="3 4">AJA232-27</strain>
    </source>
</reference>
<name>A0ABD3MDB1_9STRA</name>
<gene>
    <name evidence="3" type="ORF">ACHAWU_000069</name>
</gene>
<comment type="similarity">
    <text evidence="1">Belongs to the peptidase S33 family. ABHD4/ABHD5 subfamily.</text>
</comment>
<evidence type="ECO:0000313" key="4">
    <source>
        <dbReference type="Proteomes" id="UP001530293"/>
    </source>
</evidence>
<dbReference type="Pfam" id="PF12697">
    <property type="entry name" value="Abhydrolase_6"/>
    <property type="match status" value="1"/>
</dbReference>
<dbReference type="InterPro" id="IPR000073">
    <property type="entry name" value="AB_hydrolase_1"/>
</dbReference>
<dbReference type="PANTHER" id="PTHR42886:SF29">
    <property type="entry name" value="PUMMELIG, ISOFORM A"/>
    <property type="match status" value="1"/>
</dbReference>
<organism evidence="3 4">
    <name type="scientific">Discostella pseudostelligera</name>
    <dbReference type="NCBI Taxonomy" id="259834"/>
    <lineage>
        <taxon>Eukaryota</taxon>
        <taxon>Sar</taxon>
        <taxon>Stramenopiles</taxon>
        <taxon>Ochrophyta</taxon>
        <taxon>Bacillariophyta</taxon>
        <taxon>Coscinodiscophyceae</taxon>
        <taxon>Thalassiosirophycidae</taxon>
        <taxon>Stephanodiscales</taxon>
        <taxon>Stephanodiscaceae</taxon>
        <taxon>Discostella</taxon>
    </lineage>
</organism>
<protein>
    <recommendedName>
        <fullName evidence="2">AB hydrolase-1 domain-containing protein</fullName>
    </recommendedName>
</protein>
<accession>A0ABD3MDB1</accession>